<dbReference type="PANTHER" id="PTHR34580:SF3">
    <property type="entry name" value="PROTEIN PAFB"/>
    <property type="match status" value="1"/>
</dbReference>
<feature type="domain" description="WYL" evidence="2">
    <location>
        <begin position="152"/>
        <end position="214"/>
    </location>
</feature>
<keyword evidence="4" id="KW-1185">Reference proteome</keyword>
<reference evidence="3 4" key="1">
    <citation type="submission" date="2018-09" db="EMBL/GenBank/DDBJ databases">
        <authorList>
            <person name="Li J."/>
        </authorList>
    </citation>
    <scope>NUCLEOTIDE SEQUENCE [LARGE SCALE GENOMIC DNA]</scope>
    <source>
        <strain evidence="3 4">2129</strain>
    </source>
</reference>
<proteinExistence type="predicted"/>
<name>A0ABM6Z3R1_9ACTO</name>
<accession>A0ABM6Z3R1</accession>
<dbReference type="PROSITE" id="PS52050">
    <property type="entry name" value="WYL"/>
    <property type="match status" value="1"/>
</dbReference>
<evidence type="ECO:0000259" key="2">
    <source>
        <dbReference type="Pfam" id="PF13280"/>
    </source>
</evidence>
<dbReference type="InterPro" id="IPR026881">
    <property type="entry name" value="WYL_dom"/>
</dbReference>
<dbReference type="Pfam" id="PF13280">
    <property type="entry name" value="WYL"/>
    <property type="match status" value="1"/>
</dbReference>
<dbReference type="RefSeq" id="WP_120204452.1">
    <property type="nucleotide sequence ID" value="NZ_CP032514.1"/>
</dbReference>
<sequence length="391" mass="41924">MSQDITPPHSPDERLVSLVVTLRSTATGMTTSEILRKVPGYDATGPDSARRKLERDKETLRDLGITLSTTGSLEETRYRIEDLDYVLPPLRLEPGQVAALELAASAWQDGWLPATARRALTKLRAVSRSAQGAEDPLLPALSADLVGKELPEMLVTAVDERRRVTFDYLSAHSGTTRSRTVEPHRLRLSNGAWYLDGLETDTGEYRTFRLARLRGEVTVVSDRHAFTPAAPQQEPTPHEAVLALLPGRGLSLRSQAVDYLPVRQAHQPDPSGSLCEPPVPGPSQQREHSGAGDGTSDGTGASAGSLADLCPCARLAGYDLLRVRYEDSYAFAGSLAGLGEAVLVLDPPLLRDMVLSHLHGTAALAAGGLPRAQALHRDGQAGHLAAHAGEC</sequence>
<dbReference type="EMBL" id="CP032514">
    <property type="protein sequence ID" value="AYD89788.1"/>
    <property type="molecule type" value="Genomic_DNA"/>
</dbReference>
<organism evidence="3 4">
    <name type="scientific">Actinomyces lilanjuaniae</name>
    <dbReference type="NCBI Taxonomy" id="2321394"/>
    <lineage>
        <taxon>Bacteria</taxon>
        <taxon>Bacillati</taxon>
        <taxon>Actinomycetota</taxon>
        <taxon>Actinomycetes</taxon>
        <taxon>Actinomycetales</taxon>
        <taxon>Actinomycetaceae</taxon>
        <taxon>Actinomyces</taxon>
    </lineage>
</organism>
<evidence type="ECO:0000313" key="3">
    <source>
        <dbReference type="EMBL" id="AYD89788.1"/>
    </source>
</evidence>
<dbReference type="Proteomes" id="UP000273001">
    <property type="component" value="Chromosome"/>
</dbReference>
<dbReference type="PANTHER" id="PTHR34580">
    <property type="match status" value="1"/>
</dbReference>
<feature type="region of interest" description="Disordered" evidence="1">
    <location>
        <begin position="264"/>
        <end position="300"/>
    </location>
</feature>
<evidence type="ECO:0000256" key="1">
    <source>
        <dbReference type="SAM" id="MobiDB-lite"/>
    </source>
</evidence>
<dbReference type="InterPro" id="IPR051534">
    <property type="entry name" value="CBASS_pafABC_assoc_protein"/>
</dbReference>
<gene>
    <name evidence="3" type="ORF">D5R93_06585</name>
</gene>
<protein>
    <submittedName>
        <fullName evidence="3">WYL domain-containing protein</fullName>
    </submittedName>
</protein>
<evidence type="ECO:0000313" key="4">
    <source>
        <dbReference type="Proteomes" id="UP000273001"/>
    </source>
</evidence>